<evidence type="ECO:0000256" key="3">
    <source>
        <dbReference type="ARBA" id="ARBA00022840"/>
    </source>
</evidence>
<dbReference type="InterPro" id="IPR027417">
    <property type="entry name" value="P-loop_NTPase"/>
</dbReference>
<dbReference type="SMART" id="SM00382">
    <property type="entry name" value="AAA"/>
    <property type="match status" value="1"/>
</dbReference>
<dbReference type="Proteomes" id="UP001527866">
    <property type="component" value="Unassembled WGS sequence"/>
</dbReference>
<comment type="caution">
    <text evidence="5">The sequence shown here is derived from an EMBL/GenBank/DDBJ whole genome shotgun (WGS) entry which is preliminary data.</text>
</comment>
<organism evidence="5 6">
    <name type="scientific">Nocardiopsis endophytica</name>
    <dbReference type="NCBI Taxonomy" id="3018445"/>
    <lineage>
        <taxon>Bacteria</taxon>
        <taxon>Bacillati</taxon>
        <taxon>Actinomycetota</taxon>
        <taxon>Actinomycetes</taxon>
        <taxon>Streptosporangiales</taxon>
        <taxon>Nocardiopsidaceae</taxon>
        <taxon>Nocardiopsis</taxon>
    </lineage>
</organism>
<dbReference type="PROSITE" id="PS50893">
    <property type="entry name" value="ABC_TRANSPORTER_2"/>
    <property type="match status" value="1"/>
</dbReference>
<dbReference type="InterPro" id="IPR017871">
    <property type="entry name" value="ABC_transporter-like_CS"/>
</dbReference>
<protein>
    <submittedName>
        <fullName evidence="5">ABC transporter ATP-binding protein</fullName>
    </submittedName>
</protein>
<dbReference type="InterPro" id="IPR003593">
    <property type="entry name" value="AAA+_ATPase"/>
</dbReference>
<dbReference type="Pfam" id="PF08352">
    <property type="entry name" value="oligo_HPY"/>
    <property type="match status" value="1"/>
</dbReference>
<evidence type="ECO:0000256" key="2">
    <source>
        <dbReference type="ARBA" id="ARBA00022741"/>
    </source>
</evidence>
<dbReference type="SUPFAM" id="SSF52540">
    <property type="entry name" value="P-loop containing nucleoside triphosphate hydrolases"/>
    <property type="match status" value="1"/>
</dbReference>
<dbReference type="InterPro" id="IPR013563">
    <property type="entry name" value="Oligopep_ABC_C"/>
</dbReference>
<keyword evidence="1" id="KW-0813">Transport</keyword>
<name>A0ABT4TWP4_9ACTN</name>
<dbReference type="InterPro" id="IPR003439">
    <property type="entry name" value="ABC_transporter-like_ATP-bd"/>
</dbReference>
<keyword evidence="2" id="KW-0547">Nucleotide-binding</keyword>
<dbReference type="PANTHER" id="PTHR43230:SF3">
    <property type="entry name" value="ABC-TYPE DIPEPTIDE_OLIGOPEPTIDE TRANSPORT SYSTEM, ATPASE COMPONENT"/>
    <property type="match status" value="1"/>
</dbReference>
<sequence>MLTLDRVSKVYRVGTFGTQPLNAVRDVSLTVPPGAVVSLIGESGSGKSTIGRMVLRLTPVTSGAITFDGRNVAGLSGHRARKGYYRHVQGVFQDPFSSFNPIFPVDRVFEMLRGAYFPGVSDAEWRASVRRGIERVGLDPGQVLGRYPHQLSGGQLQRLLIARALTLDIRLLVADEIISMLDASTRIDVLNLLGDLRAEGLGILFVTHDLALGTYVSDTTVILRRGAVAEMGPTRQVYASPRHPYTRGLLASVPRMHRTWAEADADLDTAVGPCPVHSGPAGPGPAGPAGPVEVGPDHFVGCFSDDACPE</sequence>
<reference evidence="5 6" key="1">
    <citation type="submission" date="2023-01" db="EMBL/GenBank/DDBJ databases">
        <title>Draft genome sequence of Nocardiopsis sp. RSe5-2 isolated from halophytes.</title>
        <authorList>
            <person name="Duangmal K."/>
            <person name="Chantavorakit T."/>
        </authorList>
    </citation>
    <scope>NUCLEOTIDE SEQUENCE [LARGE SCALE GENOMIC DNA]</scope>
    <source>
        <strain evidence="5 6">RSe5-2</strain>
    </source>
</reference>
<dbReference type="Gene3D" id="3.40.50.300">
    <property type="entry name" value="P-loop containing nucleotide triphosphate hydrolases"/>
    <property type="match status" value="1"/>
</dbReference>
<dbReference type="PANTHER" id="PTHR43230">
    <property type="entry name" value="ABC-TYPE DIPEPTIDE/OLIGOPEPTIDE TRANSPORT SYSTEM, ATPASE COMPONENT"/>
    <property type="match status" value="1"/>
</dbReference>
<evidence type="ECO:0000313" key="5">
    <source>
        <dbReference type="EMBL" id="MDA2809113.1"/>
    </source>
</evidence>
<evidence type="ECO:0000256" key="1">
    <source>
        <dbReference type="ARBA" id="ARBA00022448"/>
    </source>
</evidence>
<gene>
    <name evidence="5" type="ORF">O4J56_00525</name>
</gene>
<dbReference type="EMBL" id="JAQFWQ010000001">
    <property type="protein sequence ID" value="MDA2809113.1"/>
    <property type="molecule type" value="Genomic_DNA"/>
</dbReference>
<accession>A0ABT4TWP4</accession>
<dbReference type="Pfam" id="PF00005">
    <property type="entry name" value="ABC_tran"/>
    <property type="match status" value="1"/>
</dbReference>
<feature type="domain" description="ABC transporter" evidence="4">
    <location>
        <begin position="2"/>
        <end position="250"/>
    </location>
</feature>
<proteinExistence type="predicted"/>
<keyword evidence="6" id="KW-1185">Reference proteome</keyword>
<evidence type="ECO:0000259" key="4">
    <source>
        <dbReference type="PROSITE" id="PS50893"/>
    </source>
</evidence>
<keyword evidence="3 5" id="KW-0067">ATP-binding</keyword>
<evidence type="ECO:0000313" key="6">
    <source>
        <dbReference type="Proteomes" id="UP001527866"/>
    </source>
</evidence>
<dbReference type="CDD" id="cd03257">
    <property type="entry name" value="ABC_NikE_OppD_transporters"/>
    <property type="match status" value="1"/>
</dbReference>
<dbReference type="RefSeq" id="WP_270683026.1">
    <property type="nucleotide sequence ID" value="NZ_JAQFWQ010000001.1"/>
</dbReference>
<dbReference type="GO" id="GO:0005524">
    <property type="term" value="F:ATP binding"/>
    <property type="evidence" value="ECO:0007669"/>
    <property type="project" value="UniProtKB-KW"/>
</dbReference>
<dbReference type="PROSITE" id="PS00211">
    <property type="entry name" value="ABC_TRANSPORTER_1"/>
    <property type="match status" value="1"/>
</dbReference>